<evidence type="ECO:0000313" key="4">
    <source>
        <dbReference type="Proteomes" id="UP000327493"/>
    </source>
</evidence>
<feature type="compositionally biased region" description="Polar residues" evidence="1">
    <location>
        <begin position="147"/>
        <end position="158"/>
    </location>
</feature>
<reference evidence="3 4" key="1">
    <citation type="submission" date="2019-08" db="EMBL/GenBank/DDBJ databases">
        <title>A chromosome-level genome assembly, high-density linkage maps, and genome scans reveal the genomic architecture of hybrid incompatibilities underlying speciation via character displacement in darters (Percidae: Etheostominae).</title>
        <authorList>
            <person name="Moran R.L."/>
            <person name="Catchen J.M."/>
            <person name="Fuller R.C."/>
        </authorList>
    </citation>
    <scope>NUCLEOTIDE SEQUENCE [LARGE SCALE GENOMIC DNA]</scope>
    <source>
        <strain evidence="3">EspeVRDwgs_2016</strain>
        <tissue evidence="3">Muscle</tissue>
    </source>
</reference>
<keyword evidence="4" id="KW-1185">Reference proteome</keyword>
<protein>
    <recommendedName>
        <fullName evidence="5">Transmembrane protein 238</fullName>
    </recommendedName>
</protein>
<evidence type="ECO:0000256" key="2">
    <source>
        <dbReference type="SAM" id="Phobius"/>
    </source>
</evidence>
<proteinExistence type="predicted"/>
<feature type="region of interest" description="Disordered" evidence="1">
    <location>
        <begin position="130"/>
        <end position="171"/>
    </location>
</feature>
<dbReference type="PANTHER" id="PTHR28613:SF9">
    <property type="entry name" value="TRANSMEMBRANE PROTEIN 238"/>
    <property type="match status" value="1"/>
</dbReference>
<comment type="caution">
    <text evidence="3">The sequence shown here is derived from an EMBL/GenBank/DDBJ whole genome shotgun (WGS) entry which is preliminary data.</text>
</comment>
<keyword evidence="2" id="KW-0472">Membrane</keyword>
<feature type="transmembrane region" description="Helical" evidence="2">
    <location>
        <begin position="194"/>
        <end position="216"/>
    </location>
</feature>
<gene>
    <name evidence="3" type="ORF">FQN60_003500</name>
</gene>
<feature type="transmembrane region" description="Helical" evidence="2">
    <location>
        <begin position="71"/>
        <end position="94"/>
    </location>
</feature>
<sequence>MDLSSRDVEDTEASTPLHPLQDGESPGGPGGPAPSCWRRYSKPIMAIGVGTLLFALGTALSLLYFTQVGHVPYLLGPLFLSVGLMFLVTGLVWIPVLKESGAQAAHQEKKKKVTGGQVARWSFQPLLQRAPRPSRLGPEQAEPPTDSPYSRSETQCQGTEAPASGELRRPPRRSGVIRADMEAPYRGLGRCVGCFWLAVAFDIVGLLVLLLGVFVNVFFYDLLIYAGAIVIFLSLIWWVFWYSGNIEVPPAELEDDVGLLKKNKGALGGIGGAVRRLSSRVSSGIRSSLRRNGGAPGTRAAPTQMSARGPSVVAPRAEQVAVAMATMTPQEDIPHTAVSSVAGSDVDMPKTTTETSPA</sequence>
<feature type="transmembrane region" description="Helical" evidence="2">
    <location>
        <begin position="44"/>
        <end position="65"/>
    </location>
</feature>
<feature type="transmembrane region" description="Helical" evidence="2">
    <location>
        <begin position="222"/>
        <end position="241"/>
    </location>
</feature>
<evidence type="ECO:0000313" key="3">
    <source>
        <dbReference type="EMBL" id="KAA8584806.1"/>
    </source>
</evidence>
<dbReference type="EMBL" id="VOFY01000015">
    <property type="protein sequence ID" value="KAA8584806.1"/>
    <property type="molecule type" value="Genomic_DNA"/>
</dbReference>
<keyword evidence="2" id="KW-0812">Transmembrane</keyword>
<keyword evidence="2" id="KW-1133">Transmembrane helix</keyword>
<dbReference type="Pfam" id="PF15125">
    <property type="entry name" value="TMEM238"/>
    <property type="match status" value="1"/>
</dbReference>
<feature type="region of interest" description="Disordered" evidence="1">
    <location>
        <begin position="286"/>
        <end position="311"/>
    </location>
</feature>
<dbReference type="PANTHER" id="PTHR28613">
    <property type="entry name" value="SI:CH211-232M10.4-RELATED"/>
    <property type="match status" value="1"/>
</dbReference>
<evidence type="ECO:0008006" key="5">
    <source>
        <dbReference type="Google" id="ProtNLM"/>
    </source>
</evidence>
<dbReference type="Pfam" id="PF15099">
    <property type="entry name" value="PIRT"/>
    <property type="match status" value="1"/>
</dbReference>
<organism evidence="3 4">
    <name type="scientific">Etheostoma spectabile</name>
    <name type="common">orangethroat darter</name>
    <dbReference type="NCBI Taxonomy" id="54343"/>
    <lineage>
        <taxon>Eukaryota</taxon>
        <taxon>Metazoa</taxon>
        <taxon>Chordata</taxon>
        <taxon>Craniata</taxon>
        <taxon>Vertebrata</taxon>
        <taxon>Euteleostomi</taxon>
        <taxon>Actinopterygii</taxon>
        <taxon>Neopterygii</taxon>
        <taxon>Teleostei</taxon>
        <taxon>Neoteleostei</taxon>
        <taxon>Acanthomorphata</taxon>
        <taxon>Eupercaria</taxon>
        <taxon>Perciformes</taxon>
        <taxon>Percoidei</taxon>
        <taxon>Percidae</taxon>
        <taxon>Etheostomatinae</taxon>
        <taxon>Etheostoma</taxon>
    </lineage>
</organism>
<accession>A0A5J5CVV1</accession>
<feature type="region of interest" description="Disordered" evidence="1">
    <location>
        <begin position="334"/>
        <end position="358"/>
    </location>
</feature>
<dbReference type="InterPro" id="IPR028068">
    <property type="entry name" value="PIRT"/>
</dbReference>
<feature type="region of interest" description="Disordered" evidence="1">
    <location>
        <begin position="1"/>
        <end position="34"/>
    </location>
</feature>
<dbReference type="InterPro" id="IPR029365">
    <property type="entry name" value="TMEM238"/>
</dbReference>
<evidence type="ECO:0000256" key="1">
    <source>
        <dbReference type="SAM" id="MobiDB-lite"/>
    </source>
</evidence>
<name>A0A5J5CVV1_9PERO</name>
<dbReference type="AlphaFoldDB" id="A0A5J5CVV1"/>
<dbReference type="Proteomes" id="UP000327493">
    <property type="component" value="Chromosome 15"/>
</dbReference>